<feature type="compositionally biased region" description="Low complexity" evidence="4">
    <location>
        <begin position="298"/>
        <end position="309"/>
    </location>
</feature>
<dbReference type="AlphaFoldDB" id="S5THA0"/>
<dbReference type="PROSITE" id="PS51109">
    <property type="entry name" value="G5"/>
    <property type="match status" value="1"/>
</dbReference>
<keyword evidence="3" id="KW-0378">Hydrolase</keyword>
<dbReference type="Gene3D" id="1.10.530.10">
    <property type="match status" value="1"/>
</dbReference>
<dbReference type="eggNOG" id="COG3583">
    <property type="taxonomic scope" value="Bacteria"/>
</dbReference>
<name>S5THA0_9CORY</name>
<keyword evidence="2" id="KW-0732">Signal</keyword>
<proteinExistence type="inferred from homology"/>
<dbReference type="Pfam" id="PF07501">
    <property type="entry name" value="G5"/>
    <property type="match status" value="1"/>
</dbReference>
<feature type="transmembrane region" description="Helical" evidence="5">
    <location>
        <begin position="21"/>
        <end position="40"/>
    </location>
</feature>
<dbReference type="OrthoDB" id="1404170at2"/>
<dbReference type="Gene3D" id="2.20.230.10">
    <property type="entry name" value="Resuscitation-promoting factor rpfb"/>
    <property type="match status" value="1"/>
</dbReference>
<dbReference type="KEGG" id="cmd:B841_04165"/>
<dbReference type="STRING" id="1224163.B841_04165"/>
<keyword evidence="5" id="KW-0812">Transmembrane</keyword>
<dbReference type="PATRIC" id="fig|1224163.3.peg.832"/>
<dbReference type="RefSeq" id="WP_020934249.1">
    <property type="nucleotide sequence ID" value="NC_021915.1"/>
</dbReference>
<evidence type="ECO:0000256" key="4">
    <source>
        <dbReference type="SAM" id="MobiDB-lite"/>
    </source>
</evidence>
<dbReference type="Proteomes" id="UP000015388">
    <property type="component" value="Chromosome"/>
</dbReference>
<keyword evidence="5" id="KW-0472">Membrane</keyword>
<dbReference type="EMBL" id="CP003924">
    <property type="protein sequence ID" value="AGS34316.1"/>
    <property type="molecule type" value="Genomic_DNA"/>
</dbReference>
<dbReference type="SUPFAM" id="SSF53955">
    <property type="entry name" value="Lysozyme-like"/>
    <property type="match status" value="1"/>
</dbReference>
<feature type="region of interest" description="Disordered" evidence="4">
    <location>
        <begin position="280"/>
        <end position="309"/>
    </location>
</feature>
<feature type="domain" description="G5" evidence="6">
    <location>
        <begin position="208"/>
        <end position="288"/>
    </location>
</feature>
<evidence type="ECO:0000256" key="3">
    <source>
        <dbReference type="ARBA" id="ARBA00022801"/>
    </source>
</evidence>
<dbReference type="InterPro" id="IPR007137">
    <property type="entry name" value="DUF348"/>
</dbReference>
<dbReference type="SMART" id="SM01208">
    <property type="entry name" value="G5"/>
    <property type="match status" value="1"/>
</dbReference>
<evidence type="ECO:0000256" key="2">
    <source>
        <dbReference type="ARBA" id="ARBA00022729"/>
    </source>
</evidence>
<dbReference type="InterPro" id="IPR010618">
    <property type="entry name" value="RPF"/>
</dbReference>
<dbReference type="InterPro" id="IPR011098">
    <property type="entry name" value="G5_dom"/>
</dbReference>
<dbReference type="InterPro" id="IPR023346">
    <property type="entry name" value="Lysozyme-like_dom_sf"/>
</dbReference>
<dbReference type="GO" id="GO:0016787">
    <property type="term" value="F:hydrolase activity"/>
    <property type="evidence" value="ECO:0007669"/>
    <property type="project" value="UniProtKB-KW"/>
</dbReference>
<dbReference type="HOGENOM" id="CLU_036884_1_0_11"/>
<dbReference type="CDD" id="cd13925">
    <property type="entry name" value="RPF"/>
    <property type="match status" value="1"/>
</dbReference>
<evidence type="ECO:0000313" key="8">
    <source>
        <dbReference type="Proteomes" id="UP000015388"/>
    </source>
</evidence>
<evidence type="ECO:0000256" key="5">
    <source>
        <dbReference type="SAM" id="Phobius"/>
    </source>
</evidence>
<dbReference type="Pfam" id="PF03990">
    <property type="entry name" value="DUF348"/>
    <property type="match status" value="3"/>
</dbReference>
<accession>S5THA0</accession>
<gene>
    <name evidence="7" type="ORF">B841_04165</name>
</gene>
<comment type="similarity">
    <text evidence="1">Belongs to the transglycosylase family. Rpf subfamily.</text>
</comment>
<sequence>MARTSSQIKSINAPKKTTARIVAGGAAGVMALGGVVALGAQKDVLVDVNGEEISLRTYAADVAGALEAAGVTVDDEDLVYPAPSESVADDATITVRTSKPVAVIVDGNEQTLNSTADTVADLLGTIPGVTPAAETAAADDAPVTEGMTLDVTTPKIIAINDGGQVTYTSIAKKTVADVLTSRGITVDSDDRVSPSLDSVIGEGTEIVIDRVDVAETTERAEFDAEPVYVEDSEAEEGTERVVEEGESGVRNLVQRVVTVNGVEESRETLEAVEAKAATPAKIARGTKAPETPAPQAAPAPAAGSASGAAAPAVAGGSVWDALAQCESNGDWSINTGNGYHGGLQFSASTWAAYGGTQYAPTADQASREQQIAIAQKTQAGQGWGAWPACTSKLGIR</sequence>
<protein>
    <recommendedName>
        <fullName evidence="6">G5 domain-containing protein</fullName>
    </recommendedName>
</protein>
<evidence type="ECO:0000256" key="1">
    <source>
        <dbReference type="ARBA" id="ARBA00010830"/>
    </source>
</evidence>
<keyword evidence="8" id="KW-1185">Reference proteome</keyword>
<organism evidence="7 8">
    <name type="scientific">Corynebacterium maris DSM 45190</name>
    <dbReference type="NCBI Taxonomy" id="1224163"/>
    <lineage>
        <taxon>Bacteria</taxon>
        <taxon>Bacillati</taxon>
        <taxon>Actinomycetota</taxon>
        <taxon>Actinomycetes</taxon>
        <taxon>Mycobacteriales</taxon>
        <taxon>Corynebacteriaceae</taxon>
        <taxon>Corynebacterium</taxon>
    </lineage>
</organism>
<evidence type="ECO:0000313" key="7">
    <source>
        <dbReference type="EMBL" id="AGS34316.1"/>
    </source>
</evidence>
<keyword evidence="5" id="KW-1133">Transmembrane helix</keyword>
<dbReference type="Pfam" id="PF06737">
    <property type="entry name" value="Transglycosylas"/>
    <property type="match status" value="1"/>
</dbReference>
<reference evidence="7 8" key="1">
    <citation type="submission" date="2012-11" db="EMBL/GenBank/DDBJ databases">
        <title>The complete genome sequence of Corynebacterium maris Coryn-1 (=DSM 45190).</title>
        <authorList>
            <person name="Schaffert L."/>
            <person name="Albersmeier A."/>
            <person name="Kalinowski J."/>
            <person name="Ruckert C."/>
        </authorList>
    </citation>
    <scope>NUCLEOTIDE SEQUENCE [LARGE SCALE GENOMIC DNA]</scope>
    <source>
        <strain evidence="8">Coryn-1</strain>
    </source>
</reference>
<evidence type="ECO:0000259" key="6">
    <source>
        <dbReference type="PROSITE" id="PS51109"/>
    </source>
</evidence>